<sequence length="78" mass="7869">MPGSAASAPPAAAAAAAAAAPTAPASLGDNKAIKFEIKTGNNRWTCTLQDRSAYERTKTARTNSTDSVESSASSTTSH</sequence>
<gene>
    <name evidence="2" type="ORF">H634G_04657</name>
</gene>
<dbReference type="OrthoDB" id="5221152at2759"/>
<feature type="compositionally biased region" description="Low complexity" evidence="1">
    <location>
        <begin position="62"/>
        <end position="78"/>
    </location>
</feature>
<feature type="region of interest" description="Disordered" evidence="1">
    <location>
        <begin position="1"/>
        <end position="29"/>
    </location>
</feature>
<feature type="compositionally biased region" description="Low complexity" evidence="1">
    <location>
        <begin position="1"/>
        <end position="26"/>
    </location>
</feature>
<dbReference type="AlphaFoldDB" id="A0A0D9P2R4"/>
<reference evidence="3" key="1">
    <citation type="journal article" date="2014" name="BMC Genomics">
        <title>The genome sequence of the biocontrol fungus Metarhizium anisopliae and comparative genomics of Metarhizium species.</title>
        <authorList>
            <person name="Pattemore J.A."/>
            <person name="Hane J.K."/>
            <person name="Williams A.H."/>
            <person name="Wilson B.A."/>
            <person name="Stodart B.J."/>
            <person name="Ash G.J."/>
        </authorList>
    </citation>
    <scope>NUCLEOTIDE SEQUENCE [LARGE SCALE GENOMIC DNA]</scope>
    <source>
        <strain evidence="3">BRIP 53293</strain>
    </source>
</reference>
<evidence type="ECO:0000313" key="2">
    <source>
        <dbReference type="EMBL" id="KJK80418.1"/>
    </source>
</evidence>
<accession>A0A0D9P2R4</accession>
<name>A0A0D9P2R4_METAN</name>
<keyword evidence="3" id="KW-1185">Reference proteome</keyword>
<protein>
    <submittedName>
        <fullName evidence="2">Uncharacterized protein</fullName>
    </submittedName>
</protein>
<organism evidence="2 3">
    <name type="scientific">Metarhizium anisopliae BRIP 53293</name>
    <dbReference type="NCBI Taxonomy" id="1291518"/>
    <lineage>
        <taxon>Eukaryota</taxon>
        <taxon>Fungi</taxon>
        <taxon>Dikarya</taxon>
        <taxon>Ascomycota</taxon>
        <taxon>Pezizomycotina</taxon>
        <taxon>Sordariomycetes</taxon>
        <taxon>Hypocreomycetidae</taxon>
        <taxon>Hypocreales</taxon>
        <taxon>Clavicipitaceae</taxon>
        <taxon>Metarhizium</taxon>
    </lineage>
</organism>
<dbReference type="EMBL" id="KE384729">
    <property type="protein sequence ID" value="KJK80418.1"/>
    <property type="molecule type" value="Genomic_DNA"/>
</dbReference>
<evidence type="ECO:0000256" key="1">
    <source>
        <dbReference type="SAM" id="MobiDB-lite"/>
    </source>
</evidence>
<feature type="region of interest" description="Disordered" evidence="1">
    <location>
        <begin position="50"/>
        <end position="78"/>
    </location>
</feature>
<dbReference type="Proteomes" id="UP000054544">
    <property type="component" value="Unassembled WGS sequence"/>
</dbReference>
<proteinExistence type="predicted"/>
<evidence type="ECO:0000313" key="3">
    <source>
        <dbReference type="Proteomes" id="UP000054544"/>
    </source>
</evidence>